<evidence type="ECO:0000313" key="2">
    <source>
        <dbReference type="Proteomes" id="UP000799767"/>
    </source>
</evidence>
<proteinExistence type="predicted"/>
<gene>
    <name evidence="1" type="ORF">BDY17DRAFT_302410</name>
</gene>
<dbReference type="RefSeq" id="XP_033587370.1">
    <property type="nucleotide sequence ID" value="XM_033734407.1"/>
</dbReference>
<dbReference type="OrthoDB" id="3625779at2759"/>
<name>A0A6A6PL62_9PEZI</name>
<organism evidence="1 2">
    <name type="scientific">Neohortaea acidophila</name>
    <dbReference type="NCBI Taxonomy" id="245834"/>
    <lineage>
        <taxon>Eukaryota</taxon>
        <taxon>Fungi</taxon>
        <taxon>Dikarya</taxon>
        <taxon>Ascomycota</taxon>
        <taxon>Pezizomycotina</taxon>
        <taxon>Dothideomycetes</taxon>
        <taxon>Dothideomycetidae</taxon>
        <taxon>Mycosphaerellales</taxon>
        <taxon>Teratosphaeriaceae</taxon>
        <taxon>Neohortaea</taxon>
    </lineage>
</organism>
<dbReference type="AlphaFoldDB" id="A0A6A6PL62"/>
<dbReference type="GeneID" id="54475409"/>
<dbReference type="Proteomes" id="UP000799767">
    <property type="component" value="Unassembled WGS sequence"/>
</dbReference>
<protein>
    <submittedName>
        <fullName evidence="1">Uncharacterized protein</fullName>
    </submittedName>
</protein>
<accession>A0A6A6PL62</accession>
<reference evidence="1" key="1">
    <citation type="journal article" date="2020" name="Stud. Mycol.">
        <title>101 Dothideomycetes genomes: a test case for predicting lifestyles and emergence of pathogens.</title>
        <authorList>
            <person name="Haridas S."/>
            <person name="Albert R."/>
            <person name="Binder M."/>
            <person name="Bloem J."/>
            <person name="Labutti K."/>
            <person name="Salamov A."/>
            <person name="Andreopoulos B."/>
            <person name="Baker S."/>
            <person name="Barry K."/>
            <person name="Bills G."/>
            <person name="Bluhm B."/>
            <person name="Cannon C."/>
            <person name="Castanera R."/>
            <person name="Culley D."/>
            <person name="Daum C."/>
            <person name="Ezra D."/>
            <person name="Gonzalez J."/>
            <person name="Henrissat B."/>
            <person name="Kuo A."/>
            <person name="Liang C."/>
            <person name="Lipzen A."/>
            <person name="Lutzoni F."/>
            <person name="Magnuson J."/>
            <person name="Mondo S."/>
            <person name="Nolan M."/>
            <person name="Ohm R."/>
            <person name="Pangilinan J."/>
            <person name="Park H.-J."/>
            <person name="Ramirez L."/>
            <person name="Alfaro M."/>
            <person name="Sun H."/>
            <person name="Tritt A."/>
            <person name="Yoshinaga Y."/>
            <person name="Zwiers L.-H."/>
            <person name="Turgeon B."/>
            <person name="Goodwin S."/>
            <person name="Spatafora J."/>
            <person name="Crous P."/>
            <person name="Grigoriev I."/>
        </authorList>
    </citation>
    <scope>NUCLEOTIDE SEQUENCE</scope>
    <source>
        <strain evidence="1">CBS 113389</strain>
    </source>
</reference>
<dbReference type="EMBL" id="MU001639">
    <property type="protein sequence ID" value="KAF2480800.1"/>
    <property type="molecule type" value="Genomic_DNA"/>
</dbReference>
<sequence length="294" mass="32681">MSKQHHPSPKCLTPYKPASSSWLSFPNSSISPTTPMRSAVFAWKSTISQWQNNTCPTCRRILFAVPNAEEEDDAEDEVLTEEEVFDLIEIESGLTHDTFPRVNIVGVTTAQIHEVVPEAREYLREIRGIGGVPQPNETALLDDTIIGQHLGAMGNFLFGHAFVMHRSYTRNFLCYGTAAMAKKWTTSSSPTLTDRLRQEIWSTLWSMCSSSALPRIRDGTCSMQCYSDRPGGWTLWGGILGRQYEARRVLDRDLGVGSWCCLEIGVPSIDSALCIANAFLILSVEEQALSDLAT</sequence>
<keyword evidence="2" id="KW-1185">Reference proteome</keyword>
<evidence type="ECO:0000313" key="1">
    <source>
        <dbReference type="EMBL" id="KAF2480800.1"/>
    </source>
</evidence>